<name>C3PKB6_CORA7</name>
<protein>
    <submittedName>
        <fullName evidence="2">Putative membrane protein</fullName>
    </submittedName>
</protein>
<keyword evidence="1" id="KW-0812">Transmembrane</keyword>
<evidence type="ECO:0000256" key="1">
    <source>
        <dbReference type="SAM" id="Phobius"/>
    </source>
</evidence>
<keyword evidence="1" id="KW-1133">Transmembrane helix</keyword>
<dbReference type="EMBL" id="CP001601">
    <property type="protein sequence ID" value="ACP34017.1"/>
    <property type="molecule type" value="Genomic_DNA"/>
</dbReference>
<dbReference type="HOGENOM" id="CLU_1388210_0_0_11"/>
<proteinExistence type="predicted"/>
<dbReference type="Proteomes" id="UP000002077">
    <property type="component" value="Chromosome"/>
</dbReference>
<feature type="transmembrane region" description="Helical" evidence="1">
    <location>
        <begin position="142"/>
        <end position="166"/>
    </location>
</feature>
<organism evidence="2 3">
    <name type="scientific">Corynebacterium aurimucosum (strain ATCC 700975 / DSM 44827 / CIP 107346 / CN-1)</name>
    <name type="common">Corynebacterium nigricans</name>
    <dbReference type="NCBI Taxonomy" id="548476"/>
    <lineage>
        <taxon>Bacteria</taxon>
        <taxon>Bacillati</taxon>
        <taxon>Actinomycetota</taxon>
        <taxon>Actinomycetes</taxon>
        <taxon>Mycobacteriales</taxon>
        <taxon>Corynebacteriaceae</taxon>
        <taxon>Corynebacterium</taxon>
    </lineage>
</organism>
<evidence type="ECO:0000313" key="2">
    <source>
        <dbReference type="EMBL" id="ACP34017.1"/>
    </source>
</evidence>
<gene>
    <name evidence="2" type="ordered locus">cauri_2426</name>
</gene>
<keyword evidence="1" id="KW-0472">Membrane</keyword>
<sequence>MKDVGHSLVLSEKPAPGWEEDGLSHFFAGRTVDVSESGSRAARVRLRDGLQRIDFLPFGNESVRKTQVGLATLLYRAGAWELSKKFALAALSFVLLMFGPAIRDRLDPVIDPVAERVPDMHSRGELYGMVFEFLHIDHVIDVVASLFTPIGAVVAPVTGLAVAYAAGWKGARDADAWWEPAGRPLGNESEIPAFER</sequence>
<keyword evidence="3" id="KW-1185">Reference proteome</keyword>
<feature type="transmembrane region" description="Helical" evidence="1">
    <location>
        <begin position="86"/>
        <end position="102"/>
    </location>
</feature>
<evidence type="ECO:0000313" key="3">
    <source>
        <dbReference type="Proteomes" id="UP000002077"/>
    </source>
</evidence>
<dbReference type="AlphaFoldDB" id="C3PKB6"/>
<accession>C3PKB6</accession>
<reference evidence="2 3" key="1">
    <citation type="journal article" date="2010" name="BMC Genomics">
        <title>Complete genome sequence and lifestyle of black-pigmented Corynebacterium aurimucosum ATCC 700975 (formerly C. nigricans CN-1) isolated from a vaginal swab of a woman with spontaneous abortion.</title>
        <authorList>
            <person name="Trost E."/>
            <person name="Gotker S."/>
            <person name="Schneider J."/>
            <person name="Schneiker-Bekel S."/>
            <person name="Szczepanowski R."/>
            <person name="Tilker A."/>
            <person name="Viehoever P."/>
            <person name="Arnold W."/>
            <person name="Bekel T."/>
            <person name="Blom J."/>
            <person name="Gartemann K.H."/>
            <person name="Linke B."/>
            <person name="Goesmann A."/>
            <person name="Puhler A."/>
            <person name="Shukla S.K."/>
            <person name="Tauch A."/>
        </authorList>
    </citation>
    <scope>NUCLEOTIDE SEQUENCE [LARGE SCALE GENOMIC DNA]</scope>
    <source>
        <strain evidence="3">ATCC 700975 / DSM 44827 / CIP 107346 / CN-1</strain>
    </source>
</reference>
<dbReference type="KEGG" id="car:cauri_2426"/>